<dbReference type="EMBL" id="CAXKWB010005523">
    <property type="protein sequence ID" value="CAL4078824.1"/>
    <property type="molecule type" value="Genomic_DNA"/>
</dbReference>
<gene>
    <name evidence="1" type="ORF">MNOR_LOCUS10760</name>
</gene>
<protein>
    <submittedName>
        <fullName evidence="1">Uncharacterized protein</fullName>
    </submittedName>
</protein>
<dbReference type="AlphaFoldDB" id="A0AAV2QAZ4"/>
<comment type="caution">
    <text evidence="1">The sequence shown here is derived from an EMBL/GenBank/DDBJ whole genome shotgun (WGS) entry which is preliminary data.</text>
</comment>
<dbReference type="Proteomes" id="UP001497623">
    <property type="component" value="Unassembled WGS sequence"/>
</dbReference>
<proteinExistence type="predicted"/>
<reference evidence="1 2" key="1">
    <citation type="submission" date="2024-05" db="EMBL/GenBank/DDBJ databases">
        <authorList>
            <person name="Wallberg A."/>
        </authorList>
    </citation>
    <scope>NUCLEOTIDE SEQUENCE [LARGE SCALE GENOMIC DNA]</scope>
</reference>
<evidence type="ECO:0000313" key="2">
    <source>
        <dbReference type="Proteomes" id="UP001497623"/>
    </source>
</evidence>
<organism evidence="1 2">
    <name type="scientific">Meganyctiphanes norvegica</name>
    <name type="common">Northern krill</name>
    <name type="synonym">Thysanopoda norvegica</name>
    <dbReference type="NCBI Taxonomy" id="48144"/>
    <lineage>
        <taxon>Eukaryota</taxon>
        <taxon>Metazoa</taxon>
        <taxon>Ecdysozoa</taxon>
        <taxon>Arthropoda</taxon>
        <taxon>Crustacea</taxon>
        <taxon>Multicrustacea</taxon>
        <taxon>Malacostraca</taxon>
        <taxon>Eumalacostraca</taxon>
        <taxon>Eucarida</taxon>
        <taxon>Euphausiacea</taxon>
        <taxon>Euphausiidae</taxon>
        <taxon>Meganyctiphanes</taxon>
    </lineage>
</organism>
<sequence>MMGSPIPFVTFRERLNTLRVQHAVVQCGQRIMVFVFTILFEGDTNDIKNVVLRNLGSNTQYNKYFTKTEQKKVEAGQYKMWDIALLYKLLQISCGLQYHIDQNGVQFSDHEEETLENLLHQLKEWKNDIATNFNLILTKEEMEKSLENLRVLSFKIPVLLTEKVQINQDDIRRINQVIEYIIKDVKQAVNET</sequence>
<name>A0AAV2QAZ4_MEGNR</name>
<accession>A0AAV2QAZ4</accession>
<evidence type="ECO:0000313" key="1">
    <source>
        <dbReference type="EMBL" id="CAL4078824.1"/>
    </source>
</evidence>
<keyword evidence="2" id="KW-1185">Reference proteome</keyword>